<keyword evidence="2" id="KW-0812">Transmembrane</keyword>
<organism evidence="3 4">
    <name type="scientific">Scylla paramamosain</name>
    <name type="common">Mud crab</name>
    <dbReference type="NCBI Taxonomy" id="85552"/>
    <lineage>
        <taxon>Eukaryota</taxon>
        <taxon>Metazoa</taxon>
        <taxon>Ecdysozoa</taxon>
        <taxon>Arthropoda</taxon>
        <taxon>Crustacea</taxon>
        <taxon>Multicrustacea</taxon>
        <taxon>Malacostraca</taxon>
        <taxon>Eumalacostraca</taxon>
        <taxon>Eucarida</taxon>
        <taxon>Decapoda</taxon>
        <taxon>Pleocyemata</taxon>
        <taxon>Brachyura</taxon>
        <taxon>Eubrachyura</taxon>
        <taxon>Portunoidea</taxon>
        <taxon>Portunidae</taxon>
        <taxon>Portuninae</taxon>
        <taxon>Scylla</taxon>
    </lineage>
</organism>
<sequence length="128" mass="14213">MTSLPNVTSDPADELSVAEHLSQEAHMLDVTVWLMIFCIFTFFFIIIVASICMHWMEVRSYHRSGGMVVIPPGPVPACITLLSSNQPHVRLLDHYHLQPFYGASVSPVRSQSSPSLSKNATDITASRE</sequence>
<feature type="compositionally biased region" description="Low complexity" evidence="1">
    <location>
        <begin position="104"/>
        <end position="117"/>
    </location>
</feature>
<evidence type="ECO:0000313" key="4">
    <source>
        <dbReference type="Proteomes" id="UP001487740"/>
    </source>
</evidence>
<feature type="region of interest" description="Disordered" evidence="1">
    <location>
        <begin position="104"/>
        <end position="128"/>
    </location>
</feature>
<feature type="transmembrane region" description="Helical" evidence="2">
    <location>
        <begin position="30"/>
        <end position="53"/>
    </location>
</feature>
<evidence type="ECO:0000313" key="3">
    <source>
        <dbReference type="EMBL" id="KAK8397198.1"/>
    </source>
</evidence>
<name>A0AAW0UAR3_SCYPA</name>
<protein>
    <submittedName>
        <fullName evidence="3">Uncharacterized protein</fullName>
    </submittedName>
</protein>
<comment type="caution">
    <text evidence="3">The sequence shown here is derived from an EMBL/GenBank/DDBJ whole genome shotgun (WGS) entry which is preliminary data.</text>
</comment>
<proteinExistence type="predicted"/>
<accession>A0AAW0UAR3</accession>
<dbReference type="EMBL" id="JARAKH010000014">
    <property type="protein sequence ID" value="KAK8397198.1"/>
    <property type="molecule type" value="Genomic_DNA"/>
</dbReference>
<evidence type="ECO:0000256" key="2">
    <source>
        <dbReference type="SAM" id="Phobius"/>
    </source>
</evidence>
<gene>
    <name evidence="3" type="ORF">O3P69_004721</name>
</gene>
<keyword evidence="2" id="KW-1133">Transmembrane helix</keyword>
<keyword evidence="2" id="KW-0472">Membrane</keyword>
<reference evidence="3 4" key="1">
    <citation type="submission" date="2023-03" db="EMBL/GenBank/DDBJ databases">
        <title>High-quality genome of Scylla paramamosain provides insights in environmental adaptation.</title>
        <authorList>
            <person name="Zhang L."/>
        </authorList>
    </citation>
    <scope>NUCLEOTIDE SEQUENCE [LARGE SCALE GENOMIC DNA]</scope>
    <source>
        <strain evidence="3">LZ_2023a</strain>
        <tissue evidence="3">Muscle</tissue>
    </source>
</reference>
<evidence type="ECO:0000256" key="1">
    <source>
        <dbReference type="SAM" id="MobiDB-lite"/>
    </source>
</evidence>
<dbReference type="Proteomes" id="UP001487740">
    <property type="component" value="Unassembled WGS sequence"/>
</dbReference>
<dbReference type="AlphaFoldDB" id="A0AAW0UAR3"/>
<feature type="compositionally biased region" description="Polar residues" evidence="1">
    <location>
        <begin position="118"/>
        <end position="128"/>
    </location>
</feature>
<keyword evidence="4" id="KW-1185">Reference proteome</keyword>